<protein>
    <submittedName>
        <fullName evidence="2">Uncharacterized protein</fullName>
    </submittedName>
</protein>
<gene>
    <name evidence="2" type="ORF">ZT3D7_G11521</name>
</gene>
<keyword evidence="3" id="KW-1185">Reference proteome</keyword>
<organism evidence="2 3">
    <name type="scientific">Zymoseptoria tritici (strain ST99CH_3D7)</name>
    <dbReference type="NCBI Taxonomy" id="1276538"/>
    <lineage>
        <taxon>Eukaryota</taxon>
        <taxon>Fungi</taxon>
        <taxon>Dikarya</taxon>
        <taxon>Ascomycota</taxon>
        <taxon>Pezizomycotina</taxon>
        <taxon>Dothideomycetes</taxon>
        <taxon>Dothideomycetidae</taxon>
        <taxon>Mycosphaerellales</taxon>
        <taxon>Mycosphaerellaceae</taxon>
        <taxon>Zymoseptoria</taxon>
    </lineage>
</organism>
<name>A0A1X7S9K8_ZYMT9</name>
<proteinExistence type="predicted"/>
<reference evidence="2 3" key="1">
    <citation type="submission" date="2016-06" db="EMBL/GenBank/DDBJ databases">
        <authorList>
            <person name="Kjaerup R.B."/>
            <person name="Dalgaard T.S."/>
            <person name="Juul-Madsen H.R."/>
        </authorList>
    </citation>
    <scope>NUCLEOTIDE SEQUENCE [LARGE SCALE GENOMIC DNA]</scope>
</reference>
<evidence type="ECO:0000313" key="2">
    <source>
        <dbReference type="EMBL" id="SMQ56366.1"/>
    </source>
</evidence>
<dbReference type="AlphaFoldDB" id="A0A1X7S9K8"/>
<dbReference type="EMBL" id="LT853705">
    <property type="protein sequence ID" value="SMQ56366.1"/>
    <property type="molecule type" value="Genomic_DNA"/>
</dbReference>
<evidence type="ECO:0000256" key="1">
    <source>
        <dbReference type="SAM" id="Coils"/>
    </source>
</evidence>
<feature type="coiled-coil region" evidence="1">
    <location>
        <begin position="36"/>
        <end position="85"/>
    </location>
</feature>
<dbReference type="Proteomes" id="UP000215127">
    <property type="component" value="Chromosome 16"/>
</dbReference>
<sequence>MLLRSPRTQTEPTKAYKEWSTVDPSKILIPICLVHNKEQEEQNKKKTEELNALLESTTARIAQIEQEKREQEEASRKKIEELEASLAYAHETVFYAQQETAALYYQMKTLEEQVPKAPFKQGAEDPMLSIEYPIDEFVEPMDLE</sequence>
<accession>A0A1X7S9K8</accession>
<keyword evidence="1" id="KW-0175">Coiled coil</keyword>
<evidence type="ECO:0000313" key="3">
    <source>
        <dbReference type="Proteomes" id="UP000215127"/>
    </source>
</evidence>